<dbReference type="AlphaFoldDB" id="A0A1H6WRD9"/>
<dbReference type="Proteomes" id="UP000199532">
    <property type="component" value="Unassembled WGS sequence"/>
</dbReference>
<evidence type="ECO:0000313" key="2">
    <source>
        <dbReference type="Proteomes" id="UP000199532"/>
    </source>
</evidence>
<dbReference type="EMBL" id="FNXY01000005">
    <property type="protein sequence ID" value="SEJ18376.1"/>
    <property type="molecule type" value="Genomic_DNA"/>
</dbReference>
<dbReference type="STRING" id="408657.SAMN04487995_3656"/>
<dbReference type="OrthoDB" id="1165032at2"/>
<dbReference type="RefSeq" id="WP_090337584.1">
    <property type="nucleotide sequence ID" value="NZ_FNXY01000005.1"/>
</dbReference>
<reference evidence="1 2" key="1">
    <citation type="submission" date="2016-10" db="EMBL/GenBank/DDBJ databases">
        <authorList>
            <person name="de Groot N.N."/>
        </authorList>
    </citation>
    <scope>NUCLEOTIDE SEQUENCE [LARGE SCALE GENOMIC DNA]</scope>
    <source>
        <strain evidence="1 2">DSM 19938</strain>
    </source>
</reference>
<evidence type="ECO:0000313" key="1">
    <source>
        <dbReference type="EMBL" id="SEJ18376.1"/>
    </source>
</evidence>
<protein>
    <submittedName>
        <fullName evidence="1">Uncharacterized protein</fullName>
    </submittedName>
</protein>
<name>A0A1H6WRD9_9BACT</name>
<keyword evidence="2" id="KW-1185">Reference proteome</keyword>
<gene>
    <name evidence="1" type="ORF">SAMN04487995_3656</name>
</gene>
<sequence>MKRILLFLLLILIISNCKKDNEKEVLNPCDCPKERNCTLELDFVVINIKNQNSQPISLDEYYTIRISNGEKIISKDFGLDSLRRAWGAYPVISDREKETIEKCGTDFEFTGIKNGIEIVKQRYTIGHDCCHVKILSGKPDIIVQD</sequence>
<proteinExistence type="predicted"/>
<organism evidence="1 2">
    <name type="scientific">Dyadobacter koreensis</name>
    <dbReference type="NCBI Taxonomy" id="408657"/>
    <lineage>
        <taxon>Bacteria</taxon>
        <taxon>Pseudomonadati</taxon>
        <taxon>Bacteroidota</taxon>
        <taxon>Cytophagia</taxon>
        <taxon>Cytophagales</taxon>
        <taxon>Spirosomataceae</taxon>
        <taxon>Dyadobacter</taxon>
    </lineage>
</organism>
<accession>A0A1H6WRD9</accession>